<dbReference type="SUPFAM" id="SSF103473">
    <property type="entry name" value="MFS general substrate transporter"/>
    <property type="match status" value="1"/>
</dbReference>
<keyword evidence="2 5" id="KW-0812">Transmembrane</keyword>
<evidence type="ECO:0000256" key="5">
    <source>
        <dbReference type="SAM" id="Phobius"/>
    </source>
</evidence>
<dbReference type="InterPro" id="IPR049680">
    <property type="entry name" value="FLVCR1-2_SLC49-like"/>
</dbReference>
<dbReference type="Gene3D" id="1.20.1250.20">
    <property type="entry name" value="MFS general substrate transporter like domains"/>
    <property type="match status" value="2"/>
</dbReference>
<dbReference type="InterPro" id="IPR036259">
    <property type="entry name" value="MFS_trans_sf"/>
</dbReference>
<comment type="caution">
    <text evidence="6">The sequence shown here is derived from an EMBL/GenBank/DDBJ whole genome shotgun (WGS) entry which is preliminary data.</text>
</comment>
<evidence type="ECO:0008006" key="8">
    <source>
        <dbReference type="Google" id="ProtNLM"/>
    </source>
</evidence>
<proteinExistence type="predicted"/>
<gene>
    <name evidence="6" type="ORF">CVLEPA_LOCUS15369</name>
</gene>
<feature type="transmembrane region" description="Helical" evidence="5">
    <location>
        <begin position="167"/>
        <end position="187"/>
    </location>
</feature>
<organism evidence="6 7">
    <name type="scientific">Clavelina lepadiformis</name>
    <name type="common">Light-bulb sea squirt</name>
    <name type="synonym">Ascidia lepadiformis</name>
    <dbReference type="NCBI Taxonomy" id="159417"/>
    <lineage>
        <taxon>Eukaryota</taxon>
        <taxon>Metazoa</taxon>
        <taxon>Chordata</taxon>
        <taxon>Tunicata</taxon>
        <taxon>Ascidiacea</taxon>
        <taxon>Aplousobranchia</taxon>
        <taxon>Clavelinidae</taxon>
        <taxon>Clavelina</taxon>
    </lineage>
</organism>
<feature type="transmembrane region" description="Helical" evidence="5">
    <location>
        <begin position="69"/>
        <end position="88"/>
    </location>
</feature>
<evidence type="ECO:0000256" key="1">
    <source>
        <dbReference type="ARBA" id="ARBA00004141"/>
    </source>
</evidence>
<comment type="subcellular location">
    <subcellularLocation>
        <location evidence="1">Membrane</location>
        <topology evidence="1">Multi-pass membrane protein</topology>
    </subcellularLocation>
</comment>
<reference evidence="6 7" key="1">
    <citation type="submission" date="2024-02" db="EMBL/GenBank/DDBJ databases">
        <authorList>
            <person name="Daric V."/>
            <person name="Darras S."/>
        </authorList>
    </citation>
    <scope>NUCLEOTIDE SEQUENCE [LARGE SCALE GENOMIC DNA]</scope>
</reference>
<keyword evidence="3 5" id="KW-1133">Transmembrane helix</keyword>
<keyword evidence="7" id="KW-1185">Reference proteome</keyword>
<evidence type="ECO:0000256" key="4">
    <source>
        <dbReference type="ARBA" id="ARBA00023136"/>
    </source>
</evidence>
<protein>
    <recommendedName>
        <fullName evidence="8">Major facilitator superfamily (MFS) profile domain-containing protein</fullName>
    </recommendedName>
</protein>
<evidence type="ECO:0000256" key="3">
    <source>
        <dbReference type="ARBA" id="ARBA00022989"/>
    </source>
</evidence>
<dbReference type="Pfam" id="PF07690">
    <property type="entry name" value="MFS_1"/>
    <property type="match status" value="1"/>
</dbReference>
<feature type="transmembrane region" description="Helical" evidence="5">
    <location>
        <begin position="283"/>
        <end position="309"/>
    </location>
</feature>
<feature type="transmembrane region" description="Helical" evidence="5">
    <location>
        <begin position="329"/>
        <end position="349"/>
    </location>
</feature>
<feature type="transmembrane region" description="Helical" evidence="5">
    <location>
        <begin position="126"/>
        <end position="155"/>
    </location>
</feature>
<dbReference type="PANTHER" id="PTHR10924">
    <property type="entry name" value="MAJOR FACILITATOR SUPERFAMILY PROTEIN-RELATED"/>
    <property type="match status" value="1"/>
</dbReference>
<dbReference type="EMBL" id="CAWYQH010000097">
    <property type="protein sequence ID" value="CAK8684382.1"/>
    <property type="molecule type" value="Genomic_DNA"/>
</dbReference>
<evidence type="ECO:0000313" key="7">
    <source>
        <dbReference type="Proteomes" id="UP001642483"/>
    </source>
</evidence>
<feature type="transmembrane region" description="Helical" evidence="5">
    <location>
        <begin position="29"/>
        <end position="49"/>
    </location>
</feature>
<evidence type="ECO:0000313" key="6">
    <source>
        <dbReference type="EMBL" id="CAK8684382.1"/>
    </source>
</evidence>
<dbReference type="PANTHER" id="PTHR10924:SF4">
    <property type="entry name" value="GH15861P"/>
    <property type="match status" value="1"/>
</dbReference>
<sequence length="475" mass="52970">MTDHPTSCEENAPILESVSSGTKTFRRRWALLLMLAVLQTINSFNFSGFGQASSVYQAYFHVPYPAIDWLTLSSFAGVCLFSPLLAWLSYADITRLRKLIITAATLMCFAYLCTVISVAVEKHFVFPVMVFGQLCNGITASILVSTPAVFADIWFPDHEIGTAIGGNLFGISAGLLLGFLLPVNILATPPFGSIRPVIYSKNHSNTSAAWYEEDHFSLTVMYAVFLVISMSTLVLVVTFFVDEPLLPPSQAQLVKRQNERSKKEDPTITTFFKQTTMLFNDRIFVLSALVLGVVFHINSLEFTMLNEIIANILNRNNQATEYSNHTSGYIMSLFSVGGLFGSFVAGKIMDNYKRYEVQARIGIFVVLFSNFGLLFALFFRYIIGFYICNAIFGFSARISMTALFEILTLQAYSMKESFVSAWGTCIQAGLGIIFAELGRYSILCCYNVEDVYNKGVYDLYALTSDVNRDEFAFAS</sequence>
<accession>A0ABP0FXS9</accession>
<feature type="transmembrane region" description="Helical" evidence="5">
    <location>
        <begin position="100"/>
        <end position="120"/>
    </location>
</feature>
<dbReference type="Proteomes" id="UP001642483">
    <property type="component" value="Unassembled WGS sequence"/>
</dbReference>
<feature type="transmembrane region" description="Helical" evidence="5">
    <location>
        <begin position="220"/>
        <end position="241"/>
    </location>
</feature>
<evidence type="ECO:0000256" key="2">
    <source>
        <dbReference type="ARBA" id="ARBA00022692"/>
    </source>
</evidence>
<feature type="transmembrane region" description="Helical" evidence="5">
    <location>
        <begin position="361"/>
        <end position="383"/>
    </location>
</feature>
<name>A0ABP0FXS9_CLALP</name>
<dbReference type="InterPro" id="IPR011701">
    <property type="entry name" value="MFS"/>
</dbReference>
<keyword evidence="4 5" id="KW-0472">Membrane</keyword>